<dbReference type="Pfam" id="PF01812">
    <property type="entry name" value="5-FTHF_cyc-lig"/>
    <property type="match status" value="1"/>
</dbReference>
<feature type="binding site" evidence="4">
    <location>
        <position position="54"/>
    </location>
    <ligand>
        <name>substrate</name>
    </ligand>
</feature>
<dbReference type="InterPro" id="IPR037171">
    <property type="entry name" value="NagB/RpiA_transferase-like"/>
</dbReference>
<dbReference type="OrthoDB" id="9801938at2"/>
<organism evidence="6 7">
    <name type="scientific">Heyndrickxia camelliae</name>
    <dbReference type="NCBI Taxonomy" id="1707093"/>
    <lineage>
        <taxon>Bacteria</taxon>
        <taxon>Bacillati</taxon>
        <taxon>Bacillota</taxon>
        <taxon>Bacilli</taxon>
        <taxon>Bacillales</taxon>
        <taxon>Bacillaceae</taxon>
        <taxon>Heyndrickxia</taxon>
    </lineage>
</organism>
<dbReference type="InterPro" id="IPR002698">
    <property type="entry name" value="FTHF_cligase"/>
</dbReference>
<keyword evidence="3 4" id="KW-0067">ATP-binding</keyword>
<feature type="binding site" evidence="4">
    <location>
        <position position="49"/>
    </location>
    <ligand>
        <name>substrate</name>
    </ligand>
</feature>
<gene>
    <name evidence="6" type="ORF">CWO92_09925</name>
</gene>
<evidence type="ECO:0000256" key="1">
    <source>
        <dbReference type="ARBA" id="ARBA00010638"/>
    </source>
</evidence>
<dbReference type="PANTHER" id="PTHR23407:SF1">
    <property type="entry name" value="5-FORMYLTETRAHYDROFOLATE CYCLO-LIGASE"/>
    <property type="match status" value="1"/>
</dbReference>
<evidence type="ECO:0000256" key="2">
    <source>
        <dbReference type="ARBA" id="ARBA00022741"/>
    </source>
</evidence>
<dbReference type="GO" id="GO:0030272">
    <property type="term" value="F:5-formyltetrahydrofolate cyclo-ligase activity"/>
    <property type="evidence" value="ECO:0007669"/>
    <property type="project" value="UniProtKB-EC"/>
</dbReference>
<dbReference type="GO" id="GO:0009396">
    <property type="term" value="P:folic acid-containing compound biosynthetic process"/>
    <property type="evidence" value="ECO:0007669"/>
    <property type="project" value="TreeGrafter"/>
</dbReference>
<dbReference type="InterPro" id="IPR024185">
    <property type="entry name" value="FTHF_cligase-like_sf"/>
</dbReference>
<comment type="catalytic activity">
    <reaction evidence="5">
        <text>(6S)-5-formyl-5,6,7,8-tetrahydrofolate + ATP = (6R)-5,10-methenyltetrahydrofolate + ADP + phosphate</text>
        <dbReference type="Rhea" id="RHEA:10488"/>
        <dbReference type="ChEBI" id="CHEBI:30616"/>
        <dbReference type="ChEBI" id="CHEBI:43474"/>
        <dbReference type="ChEBI" id="CHEBI:57455"/>
        <dbReference type="ChEBI" id="CHEBI:57457"/>
        <dbReference type="ChEBI" id="CHEBI:456216"/>
        <dbReference type="EC" id="6.3.3.2"/>
    </reaction>
</comment>
<dbReference type="EMBL" id="PIQO01000006">
    <property type="protein sequence ID" value="PKR85074.1"/>
    <property type="molecule type" value="Genomic_DNA"/>
</dbReference>
<sequence length="186" mass="21938">MEKKEIRKRVLHDLRALDKSTYEQYSFEIARKLYQLPIWKRASTIALTISRSPEVDTWQIIRNGWLEGKRIVAPKCLPESKQMVFRQITSFEQLESVYFGLYEPQKMQTEEIKKHEIELMIVPGVAFNKQGYRIGFGGGYYDRYLENFNGETLSLAFSLQILQELPIEKHDIPVQSIITEKEHFFS</sequence>
<dbReference type="AlphaFoldDB" id="A0A2N3LKK4"/>
<comment type="similarity">
    <text evidence="1 5">Belongs to the 5-formyltetrahydrofolate cyclo-ligase family.</text>
</comment>
<keyword evidence="7" id="KW-1185">Reference proteome</keyword>
<name>A0A2N3LKK4_9BACI</name>
<keyword evidence="2 4" id="KW-0547">Nucleotide-binding</keyword>
<protein>
    <recommendedName>
        <fullName evidence="5">5-formyltetrahydrofolate cyclo-ligase</fullName>
        <ecNumber evidence="5">6.3.3.2</ecNumber>
    </recommendedName>
</protein>
<accession>A0A2N3LKK4</accession>
<dbReference type="Gene3D" id="3.40.50.10420">
    <property type="entry name" value="NagB/RpiA/CoA transferase-like"/>
    <property type="match status" value="1"/>
</dbReference>
<comment type="cofactor">
    <cofactor evidence="5">
        <name>Mg(2+)</name>
        <dbReference type="ChEBI" id="CHEBI:18420"/>
    </cofactor>
</comment>
<dbReference type="PIRSF" id="PIRSF006806">
    <property type="entry name" value="FTHF_cligase"/>
    <property type="match status" value="1"/>
</dbReference>
<keyword evidence="5" id="KW-0460">Magnesium</keyword>
<reference evidence="6 7" key="1">
    <citation type="submission" date="2017-11" db="EMBL/GenBank/DDBJ databases">
        <title>Bacillus camelliae sp. nov., isolated from pu'er tea.</title>
        <authorList>
            <person name="Niu L."/>
        </authorList>
    </citation>
    <scope>NUCLEOTIDE SEQUENCE [LARGE SCALE GENOMIC DNA]</scope>
    <source>
        <strain evidence="6 7">7578-1</strain>
    </source>
</reference>
<dbReference type="Proteomes" id="UP000233440">
    <property type="component" value="Unassembled WGS sequence"/>
</dbReference>
<comment type="caution">
    <text evidence="6">The sequence shown here is derived from an EMBL/GenBank/DDBJ whole genome shotgun (WGS) entry which is preliminary data.</text>
</comment>
<dbReference type="GO" id="GO:0035999">
    <property type="term" value="P:tetrahydrofolate interconversion"/>
    <property type="evidence" value="ECO:0007669"/>
    <property type="project" value="TreeGrafter"/>
</dbReference>
<proteinExistence type="inferred from homology"/>
<dbReference type="PANTHER" id="PTHR23407">
    <property type="entry name" value="ATPASE INHIBITOR/5-FORMYLTETRAHYDROFOLATE CYCLO-LIGASE"/>
    <property type="match status" value="1"/>
</dbReference>
<dbReference type="GO" id="GO:0046872">
    <property type="term" value="F:metal ion binding"/>
    <property type="evidence" value="ECO:0007669"/>
    <property type="project" value="UniProtKB-KW"/>
</dbReference>
<keyword evidence="6" id="KW-0436">Ligase</keyword>
<dbReference type="SUPFAM" id="SSF100950">
    <property type="entry name" value="NagB/RpiA/CoA transferase-like"/>
    <property type="match status" value="1"/>
</dbReference>
<evidence type="ECO:0000256" key="5">
    <source>
        <dbReference type="RuleBase" id="RU361279"/>
    </source>
</evidence>
<feature type="binding site" evidence="4">
    <location>
        <begin position="3"/>
        <end position="7"/>
    </location>
    <ligand>
        <name>ATP</name>
        <dbReference type="ChEBI" id="CHEBI:30616"/>
    </ligand>
</feature>
<dbReference type="NCBIfam" id="TIGR02727">
    <property type="entry name" value="MTHFS_bact"/>
    <property type="match status" value="1"/>
</dbReference>
<feature type="binding site" evidence="4">
    <location>
        <begin position="133"/>
        <end position="141"/>
    </location>
    <ligand>
        <name>ATP</name>
        <dbReference type="ChEBI" id="CHEBI:30616"/>
    </ligand>
</feature>
<keyword evidence="5" id="KW-0479">Metal-binding</keyword>
<evidence type="ECO:0000313" key="7">
    <source>
        <dbReference type="Proteomes" id="UP000233440"/>
    </source>
</evidence>
<evidence type="ECO:0000256" key="3">
    <source>
        <dbReference type="ARBA" id="ARBA00022840"/>
    </source>
</evidence>
<dbReference type="EC" id="6.3.3.2" evidence="5"/>
<dbReference type="RefSeq" id="WP_101354055.1">
    <property type="nucleotide sequence ID" value="NZ_PIQO01000006.1"/>
</dbReference>
<dbReference type="GO" id="GO:0005524">
    <property type="term" value="F:ATP binding"/>
    <property type="evidence" value="ECO:0007669"/>
    <property type="project" value="UniProtKB-KW"/>
</dbReference>
<evidence type="ECO:0000256" key="4">
    <source>
        <dbReference type="PIRSR" id="PIRSR006806-1"/>
    </source>
</evidence>
<evidence type="ECO:0000313" key="6">
    <source>
        <dbReference type="EMBL" id="PKR85074.1"/>
    </source>
</evidence>